<organism evidence="2 3">
    <name type="scientific">Nematocida ausubeli (strain ATCC PRA-371 / ERTm2)</name>
    <name type="common">Nematode killer fungus</name>
    <dbReference type="NCBI Taxonomy" id="1913371"/>
    <lineage>
        <taxon>Eukaryota</taxon>
        <taxon>Fungi</taxon>
        <taxon>Fungi incertae sedis</taxon>
        <taxon>Microsporidia</taxon>
        <taxon>Nematocida</taxon>
    </lineage>
</organism>
<dbReference type="InterPro" id="IPR004000">
    <property type="entry name" value="Actin"/>
</dbReference>
<gene>
    <name evidence="2" type="ORF">NESG_01617</name>
</gene>
<dbReference type="RefSeq" id="XP_052904194.1">
    <property type="nucleotide sequence ID" value="XM_053049244.1"/>
</dbReference>
<reference evidence="2 3" key="1">
    <citation type="journal article" date="2014" name="Genome Announc.">
        <title>Genome Sequence of the Microsporidian Species Nematocida sp1 Strain ERTm6 (ATCC PRA-372).</title>
        <authorList>
            <person name="Bakowski M.A."/>
            <person name="Priest M."/>
            <person name="Young S."/>
            <person name="Cuomo C.A."/>
            <person name="Troemel E.R."/>
        </authorList>
    </citation>
    <scope>NUCLEOTIDE SEQUENCE [LARGE SCALE GENOMIC DNA]</scope>
    <source>
        <strain evidence="2 3">ERTm6</strain>
    </source>
</reference>
<dbReference type="InterPro" id="IPR043129">
    <property type="entry name" value="ATPase_NBD"/>
</dbReference>
<keyword evidence="3" id="KW-1185">Reference proteome</keyword>
<evidence type="ECO:0000313" key="3">
    <source>
        <dbReference type="Proteomes" id="UP000054524"/>
    </source>
</evidence>
<dbReference type="PANTHER" id="PTHR11937">
    <property type="entry name" value="ACTIN"/>
    <property type="match status" value="1"/>
</dbReference>
<dbReference type="GeneID" id="77676590"/>
<accession>A0A086J0H1</accession>
<evidence type="ECO:0008006" key="4">
    <source>
        <dbReference type="Google" id="ProtNLM"/>
    </source>
</evidence>
<proteinExistence type="inferred from homology"/>
<dbReference type="SMART" id="SM00268">
    <property type="entry name" value="ACTIN"/>
    <property type="match status" value="1"/>
</dbReference>
<comment type="caution">
    <text evidence="2">The sequence shown here is derived from an EMBL/GenBank/DDBJ whole genome shotgun (WGS) entry which is preliminary data.</text>
</comment>
<sequence length="371" mass="40791">MYTVGDITVHVADIGHETCKAGYAGGEVPSIFEKRGEKTLEEALTATLEELTDDLETIPLINIEDPFTSKEARKNAFSHIMETTLASGTLFINGAVADCFSYGKSSGLMVRLCGGSTQVISVIDGYCLSGGIKSTCGGDSLTKAAHSLLKNKSAELKTDLLVPPVAIQERTRVSFEQMPIYKEKPSYSILSEESKVPLEMGVAKCFKESISFIGHCQPKYYEFATGFSTRIFSERNIIPELLFEKTGRTMERLDPLKQMAGVIEPMGLLEMIKTTMDTVDLDHYDMLLGNIMLSGGGSLIPGITERLQADLMEMYPNARIKVNNDRREFGTFFGGSILGSLGTASTLMITKEDYEECGLTALDRKRSEWIK</sequence>
<comment type="similarity">
    <text evidence="1">Belongs to the actin family.</text>
</comment>
<dbReference type="OrthoDB" id="5132116at2759"/>
<dbReference type="Proteomes" id="UP000054524">
    <property type="component" value="Unassembled WGS sequence"/>
</dbReference>
<dbReference type="HOGENOM" id="CLU_070108_0_0_1"/>
<dbReference type="Pfam" id="PF00022">
    <property type="entry name" value="Actin"/>
    <property type="match status" value="1"/>
</dbReference>
<dbReference type="AlphaFoldDB" id="A0A086J0H1"/>
<dbReference type="Gene3D" id="3.90.640.10">
    <property type="entry name" value="Actin, Chain A, domain 4"/>
    <property type="match status" value="1"/>
</dbReference>
<protein>
    <recommendedName>
        <fullName evidence="4">Actin</fullName>
    </recommendedName>
</protein>
<name>A0A086J0H1_NEMA1</name>
<dbReference type="SUPFAM" id="SSF53067">
    <property type="entry name" value="Actin-like ATPase domain"/>
    <property type="match status" value="2"/>
</dbReference>
<dbReference type="EMBL" id="AKIJ01000004">
    <property type="protein sequence ID" value="KFG25639.1"/>
    <property type="molecule type" value="Genomic_DNA"/>
</dbReference>
<dbReference type="Gene3D" id="3.30.420.40">
    <property type="match status" value="2"/>
</dbReference>
<evidence type="ECO:0000256" key="1">
    <source>
        <dbReference type="RuleBase" id="RU000487"/>
    </source>
</evidence>
<evidence type="ECO:0000313" key="2">
    <source>
        <dbReference type="EMBL" id="KFG25639.1"/>
    </source>
</evidence>